<dbReference type="SUPFAM" id="SSF53335">
    <property type="entry name" value="S-adenosyl-L-methionine-dependent methyltransferases"/>
    <property type="match status" value="1"/>
</dbReference>
<accession>A0A934JC97</accession>
<keyword evidence="1 5" id="KW-0489">Methyltransferase</keyword>
<sequence>MTNVVISEKFTGHRISASNVELVRHDVDKTDDLGFNDPDPFVYFIVSDVERYVSFFGKPEFNTEARRKTQPPVTVYGYVRTRTVCRYVTMRNYRHYGSPHEGFNVIIRFLLREIKLNYGKVVIYTKNYDATPQREINGFTIAEVFAGGGLMAVGLKAAGYSLVWANDFDKRACQAYAVNIGEHIIHGDITQIDPDNIPDTDIIAGGPPCQDYSVAGTGDGEEGERGRLVWTYLNVIERKKPKAFIFENVKGIVSKRHRQTFDALIERFESLGYTVSWQVVNAWDYGVAQKRERVFIVGIRKDIGITFEFPEPDAEGYRTQTLRDAIGDLPEPHGIELSERAHAYLERDPRRLQKHRPPTYNEAVPTYNEAVPTYNEAVPTLPAVLHKGVPYGLFYPPNHKEYHITEAQFSHAKKHLLGYNPSLDTPARVIRAKAENFADFPNTRPRRFTVRECLRIQSVPDSYVFPDSISLSAQYRIVGNGVASRVAYLLGISLAQQLRKALENKSEKEAVLVG</sequence>
<reference evidence="8" key="1">
    <citation type="submission" date="2020-12" db="EMBL/GenBank/DDBJ databases">
        <authorList>
            <person name="Huq M.A."/>
        </authorList>
    </citation>
    <scope>NUCLEOTIDE SEQUENCE</scope>
    <source>
        <strain evidence="8">MAHUQ-46</strain>
    </source>
</reference>
<dbReference type="Proteomes" id="UP000640274">
    <property type="component" value="Unassembled WGS sequence"/>
</dbReference>
<comment type="similarity">
    <text evidence="5 6">Belongs to the class I-like SAM-binding methyltransferase superfamily. C5-methyltransferase family.</text>
</comment>
<evidence type="ECO:0000256" key="3">
    <source>
        <dbReference type="ARBA" id="ARBA00022691"/>
    </source>
</evidence>
<dbReference type="PRINTS" id="PR00105">
    <property type="entry name" value="C5METTRFRASE"/>
</dbReference>
<dbReference type="Gene3D" id="3.40.50.150">
    <property type="entry name" value="Vaccinia Virus protein VP39"/>
    <property type="match status" value="1"/>
</dbReference>
<dbReference type="CDD" id="cd00315">
    <property type="entry name" value="Cyt_C5_DNA_methylase"/>
    <property type="match status" value="1"/>
</dbReference>
<dbReference type="NCBIfam" id="TIGR00675">
    <property type="entry name" value="dcm"/>
    <property type="match status" value="1"/>
</dbReference>
<dbReference type="RefSeq" id="WP_199021776.1">
    <property type="nucleotide sequence ID" value="NZ_JAELUP010000117.1"/>
</dbReference>
<evidence type="ECO:0000256" key="1">
    <source>
        <dbReference type="ARBA" id="ARBA00022603"/>
    </source>
</evidence>
<gene>
    <name evidence="8" type="ORF">JFN88_23445</name>
</gene>
<dbReference type="GO" id="GO:0003677">
    <property type="term" value="F:DNA binding"/>
    <property type="evidence" value="ECO:0007669"/>
    <property type="project" value="TreeGrafter"/>
</dbReference>
<name>A0A934JC97_9BACL</name>
<evidence type="ECO:0000256" key="6">
    <source>
        <dbReference type="RuleBase" id="RU000416"/>
    </source>
</evidence>
<evidence type="ECO:0000256" key="2">
    <source>
        <dbReference type="ARBA" id="ARBA00022679"/>
    </source>
</evidence>
<dbReference type="InterPro" id="IPR001525">
    <property type="entry name" value="C5_MeTfrase"/>
</dbReference>
<comment type="caution">
    <text evidence="8">The sequence shown here is derived from an EMBL/GenBank/DDBJ whole genome shotgun (WGS) entry which is preliminary data.</text>
</comment>
<dbReference type="GO" id="GO:0032259">
    <property type="term" value="P:methylation"/>
    <property type="evidence" value="ECO:0007669"/>
    <property type="project" value="UniProtKB-KW"/>
</dbReference>
<dbReference type="AlphaFoldDB" id="A0A934JC97"/>
<dbReference type="EMBL" id="JAELUP010000117">
    <property type="protein sequence ID" value="MBJ6364175.1"/>
    <property type="molecule type" value="Genomic_DNA"/>
</dbReference>
<evidence type="ECO:0000256" key="5">
    <source>
        <dbReference type="PROSITE-ProRule" id="PRU01016"/>
    </source>
</evidence>
<evidence type="ECO:0000313" key="8">
    <source>
        <dbReference type="EMBL" id="MBJ6364175.1"/>
    </source>
</evidence>
<dbReference type="GO" id="GO:0044027">
    <property type="term" value="P:negative regulation of gene expression via chromosomal CpG island methylation"/>
    <property type="evidence" value="ECO:0007669"/>
    <property type="project" value="TreeGrafter"/>
</dbReference>
<evidence type="ECO:0000256" key="7">
    <source>
        <dbReference type="RuleBase" id="RU000417"/>
    </source>
</evidence>
<protein>
    <recommendedName>
        <fullName evidence="7">Cytosine-specific methyltransferase</fullName>
        <ecNumber evidence="7">2.1.1.37</ecNumber>
    </recommendedName>
</protein>
<dbReference type="GO" id="GO:0009307">
    <property type="term" value="P:DNA restriction-modification system"/>
    <property type="evidence" value="ECO:0007669"/>
    <property type="project" value="UniProtKB-KW"/>
</dbReference>
<evidence type="ECO:0000313" key="9">
    <source>
        <dbReference type="Proteomes" id="UP000640274"/>
    </source>
</evidence>
<keyword evidence="9" id="KW-1185">Reference proteome</keyword>
<keyword evidence="4" id="KW-0680">Restriction system</keyword>
<dbReference type="PROSITE" id="PS00094">
    <property type="entry name" value="C5_MTASE_1"/>
    <property type="match status" value="1"/>
</dbReference>
<dbReference type="GO" id="GO:0003886">
    <property type="term" value="F:DNA (cytosine-5-)-methyltransferase activity"/>
    <property type="evidence" value="ECO:0007669"/>
    <property type="project" value="UniProtKB-EC"/>
</dbReference>
<dbReference type="EC" id="2.1.1.37" evidence="7"/>
<dbReference type="PROSITE" id="PS51679">
    <property type="entry name" value="SAM_MT_C5"/>
    <property type="match status" value="1"/>
</dbReference>
<keyword evidence="3 5" id="KW-0949">S-adenosyl-L-methionine</keyword>
<keyword evidence="2 5" id="KW-0808">Transferase</keyword>
<comment type="catalytic activity">
    <reaction evidence="7">
        <text>a 2'-deoxycytidine in DNA + S-adenosyl-L-methionine = a 5-methyl-2'-deoxycytidine in DNA + S-adenosyl-L-homocysteine + H(+)</text>
        <dbReference type="Rhea" id="RHEA:13681"/>
        <dbReference type="Rhea" id="RHEA-COMP:11369"/>
        <dbReference type="Rhea" id="RHEA-COMP:11370"/>
        <dbReference type="ChEBI" id="CHEBI:15378"/>
        <dbReference type="ChEBI" id="CHEBI:57856"/>
        <dbReference type="ChEBI" id="CHEBI:59789"/>
        <dbReference type="ChEBI" id="CHEBI:85452"/>
        <dbReference type="ChEBI" id="CHEBI:85454"/>
        <dbReference type="EC" id="2.1.1.37"/>
    </reaction>
</comment>
<dbReference type="InterPro" id="IPR018117">
    <property type="entry name" value="C5_DNA_meth_AS"/>
</dbReference>
<proteinExistence type="inferred from homology"/>
<dbReference type="InterPro" id="IPR050390">
    <property type="entry name" value="C5-Methyltransferase"/>
</dbReference>
<organism evidence="8 9">
    <name type="scientific">Paenibacillus roseus</name>
    <dbReference type="NCBI Taxonomy" id="2798579"/>
    <lineage>
        <taxon>Bacteria</taxon>
        <taxon>Bacillati</taxon>
        <taxon>Bacillota</taxon>
        <taxon>Bacilli</taxon>
        <taxon>Bacillales</taxon>
        <taxon>Paenibacillaceae</taxon>
        <taxon>Paenibacillus</taxon>
    </lineage>
</organism>
<evidence type="ECO:0000256" key="4">
    <source>
        <dbReference type="ARBA" id="ARBA00022747"/>
    </source>
</evidence>
<dbReference type="PANTHER" id="PTHR10629">
    <property type="entry name" value="CYTOSINE-SPECIFIC METHYLTRANSFERASE"/>
    <property type="match status" value="1"/>
</dbReference>
<dbReference type="PANTHER" id="PTHR10629:SF52">
    <property type="entry name" value="DNA (CYTOSINE-5)-METHYLTRANSFERASE 1"/>
    <property type="match status" value="1"/>
</dbReference>
<dbReference type="Pfam" id="PF00145">
    <property type="entry name" value="DNA_methylase"/>
    <property type="match status" value="1"/>
</dbReference>
<dbReference type="Gene3D" id="3.90.120.10">
    <property type="entry name" value="DNA Methylase, subunit A, domain 2"/>
    <property type="match status" value="1"/>
</dbReference>
<feature type="active site" evidence="5">
    <location>
        <position position="209"/>
    </location>
</feature>
<dbReference type="InterPro" id="IPR029063">
    <property type="entry name" value="SAM-dependent_MTases_sf"/>
</dbReference>